<evidence type="ECO:0000256" key="1">
    <source>
        <dbReference type="SAM" id="MobiDB-lite"/>
    </source>
</evidence>
<feature type="domain" description="Acyltransferase 3" evidence="3">
    <location>
        <begin position="28"/>
        <end position="362"/>
    </location>
</feature>
<name>A0A926L1Z6_9ACTN</name>
<feature type="transmembrane region" description="Helical" evidence="2">
    <location>
        <begin position="24"/>
        <end position="46"/>
    </location>
</feature>
<comment type="caution">
    <text evidence="4">The sequence shown here is derived from an EMBL/GenBank/DDBJ whole genome shotgun (WGS) entry which is preliminary data.</text>
</comment>
<reference evidence="4" key="1">
    <citation type="submission" date="2020-09" db="EMBL/GenBank/DDBJ databases">
        <title>Streptomyces grisecoloratus sp. nov., isolated from cotton soil.</title>
        <authorList>
            <person name="Xing L."/>
        </authorList>
    </citation>
    <scope>NUCLEOTIDE SEQUENCE</scope>
    <source>
        <strain evidence="4">TRM S81-3</strain>
    </source>
</reference>
<dbReference type="GO" id="GO:0016020">
    <property type="term" value="C:membrane"/>
    <property type="evidence" value="ECO:0007669"/>
    <property type="project" value="TreeGrafter"/>
</dbReference>
<feature type="transmembrane region" description="Helical" evidence="2">
    <location>
        <begin position="342"/>
        <end position="363"/>
    </location>
</feature>
<dbReference type="Pfam" id="PF01757">
    <property type="entry name" value="Acyl_transf_3"/>
    <property type="match status" value="1"/>
</dbReference>
<feature type="transmembrane region" description="Helical" evidence="2">
    <location>
        <begin position="253"/>
        <end position="275"/>
    </location>
</feature>
<keyword evidence="2" id="KW-0812">Transmembrane</keyword>
<feature type="transmembrane region" description="Helical" evidence="2">
    <location>
        <begin position="66"/>
        <end position="85"/>
    </location>
</feature>
<feature type="transmembrane region" description="Helical" evidence="2">
    <location>
        <begin position="179"/>
        <end position="198"/>
    </location>
</feature>
<evidence type="ECO:0000256" key="2">
    <source>
        <dbReference type="SAM" id="Phobius"/>
    </source>
</evidence>
<dbReference type="GO" id="GO:0016747">
    <property type="term" value="F:acyltransferase activity, transferring groups other than amino-acyl groups"/>
    <property type="evidence" value="ECO:0007669"/>
    <property type="project" value="InterPro"/>
</dbReference>
<keyword evidence="4" id="KW-0012">Acyltransferase</keyword>
<protein>
    <submittedName>
        <fullName evidence="4">Acyltransferase</fullName>
    </submittedName>
</protein>
<keyword evidence="2" id="KW-0472">Membrane</keyword>
<dbReference type="AlphaFoldDB" id="A0A926L1Z6"/>
<reference evidence="4" key="2">
    <citation type="submission" date="2020-09" db="EMBL/GenBank/DDBJ databases">
        <authorList>
            <person name="Luo X."/>
        </authorList>
    </citation>
    <scope>NUCLEOTIDE SEQUENCE</scope>
    <source>
        <strain evidence="4">TRM S81-3</strain>
    </source>
</reference>
<sequence length="407" mass="42922">MRPPSGPTPRSPARRPPRQARAPARLPALTGLRFAAALGVFVFHAWLAAVPAPGPGPAALPAKAGWAGVSFFFVLSGFVLAFSARCGDTARRFWRRRAAKVYPSHLATALAAFAVAGAAGDLPAPGTAAVNLLLLHAWVPSPQVFVSGNPVSWSLSAEVLFYALFPALWSVLSRIRPRHLWAAAGAAAGSTVCLPAAVPLLLPAGPALPMPDGTPGLWHYWAVYVLPAARLPEFVLGMLLARIVREGRWRGPGPAPAAALAVLACALATCLPYLYGLAAATVVPLALVVGAVADAGLRGRTGRAGHPAAVRLGELSFAFYLVHRPVVVHVHRALDADGRGPIAEFLVILLSFVVALMLSWLLHQGLEKPVMRRWGTRGDGRGKHSAISATRPSRASFLARCFRVKQP</sequence>
<evidence type="ECO:0000313" key="4">
    <source>
        <dbReference type="EMBL" id="MBD0420425.1"/>
    </source>
</evidence>
<dbReference type="InterPro" id="IPR050879">
    <property type="entry name" value="Acyltransferase_3"/>
</dbReference>
<dbReference type="InterPro" id="IPR002656">
    <property type="entry name" value="Acyl_transf_3_dom"/>
</dbReference>
<organism evidence="4 5">
    <name type="scientific">Streptomyces griseicoloratus</name>
    <dbReference type="NCBI Taxonomy" id="2752516"/>
    <lineage>
        <taxon>Bacteria</taxon>
        <taxon>Bacillati</taxon>
        <taxon>Actinomycetota</taxon>
        <taxon>Actinomycetes</taxon>
        <taxon>Kitasatosporales</taxon>
        <taxon>Streptomycetaceae</taxon>
        <taxon>Streptomyces</taxon>
    </lineage>
</organism>
<feature type="transmembrane region" description="Helical" evidence="2">
    <location>
        <begin position="218"/>
        <end position="241"/>
    </location>
</feature>
<keyword evidence="2" id="KW-1133">Transmembrane helix</keyword>
<accession>A0A926L1Z6</accession>
<dbReference type="Proteomes" id="UP000621210">
    <property type="component" value="Unassembled WGS sequence"/>
</dbReference>
<dbReference type="GO" id="GO:0000271">
    <property type="term" value="P:polysaccharide biosynthetic process"/>
    <property type="evidence" value="ECO:0007669"/>
    <property type="project" value="TreeGrafter"/>
</dbReference>
<dbReference type="PANTHER" id="PTHR23028:SF131">
    <property type="entry name" value="BLR2367 PROTEIN"/>
    <property type="match status" value="1"/>
</dbReference>
<gene>
    <name evidence="4" type="ORF">H0H10_14935</name>
</gene>
<feature type="compositionally biased region" description="Pro residues" evidence="1">
    <location>
        <begin position="1"/>
        <end position="10"/>
    </location>
</feature>
<evidence type="ECO:0000313" key="5">
    <source>
        <dbReference type="Proteomes" id="UP000621210"/>
    </source>
</evidence>
<dbReference type="PANTHER" id="PTHR23028">
    <property type="entry name" value="ACETYLTRANSFERASE"/>
    <property type="match status" value="1"/>
</dbReference>
<feature type="region of interest" description="Disordered" evidence="1">
    <location>
        <begin position="1"/>
        <end position="22"/>
    </location>
</feature>
<keyword evidence="5" id="KW-1185">Reference proteome</keyword>
<proteinExistence type="predicted"/>
<feature type="transmembrane region" description="Helical" evidence="2">
    <location>
        <begin position="106"/>
        <end position="139"/>
    </location>
</feature>
<feature type="transmembrane region" description="Helical" evidence="2">
    <location>
        <begin position="151"/>
        <end position="172"/>
    </location>
</feature>
<dbReference type="RefSeq" id="WP_188181410.1">
    <property type="nucleotide sequence ID" value="NZ_JACVQF010000187.1"/>
</dbReference>
<evidence type="ECO:0000259" key="3">
    <source>
        <dbReference type="Pfam" id="PF01757"/>
    </source>
</evidence>
<dbReference type="EMBL" id="JACVQF010000187">
    <property type="protein sequence ID" value="MBD0420425.1"/>
    <property type="molecule type" value="Genomic_DNA"/>
</dbReference>
<keyword evidence="4" id="KW-0808">Transferase</keyword>